<evidence type="ECO:0000313" key="3">
    <source>
        <dbReference type="Proteomes" id="UP001521150"/>
    </source>
</evidence>
<dbReference type="RefSeq" id="WP_233725235.1">
    <property type="nucleotide sequence ID" value="NZ_JAJVCN010000001.1"/>
</dbReference>
<feature type="transmembrane region" description="Helical" evidence="1">
    <location>
        <begin position="82"/>
        <end position="106"/>
    </location>
</feature>
<evidence type="ECO:0000313" key="2">
    <source>
        <dbReference type="EMBL" id="MCE7003662.1"/>
    </source>
</evidence>
<dbReference type="Proteomes" id="UP001521150">
    <property type="component" value="Unassembled WGS sequence"/>
</dbReference>
<reference evidence="2 3" key="1">
    <citation type="submission" date="2021-12" db="EMBL/GenBank/DDBJ databases">
        <title>Genome sequence of Kibdelosporangium philippinense ATCC 49844.</title>
        <authorList>
            <person name="Fedorov E.A."/>
            <person name="Omeragic M."/>
            <person name="Shalygina K.F."/>
            <person name="Maclea K.S."/>
        </authorList>
    </citation>
    <scope>NUCLEOTIDE SEQUENCE [LARGE SCALE GENOMIC DNA]</scope>
    <source>
        <strain evidence="2 3">ATCC 49844</strain>
    </source>
</reference>
<evidence type="ECO:0000256" key="1">
    <source>
        <dbReference type="SAM" id="Phobius"/>
    </source>
</evidence>
<proteinExistence type="predicted"/>
<comment type="caution">
    <text evidence="2">The sequence shown here is derived from an EMBL/GenBank/DDBJ whole genome shotgun (WGS) entry which is preliminary data.</text>
</comment>
<protein>
    <recommendedName>
        <fullName evidence="4">Transmembrane protein</fullName>
    </recommendedName>
</protein>
<keyword evidence="1" id="KW-0472">Membrane</keyword>
<keyword evidence="1" id="KW-0812">Transmembrane</keyword>
<dbReference type="EMBL" id="JAJVCN010000001">
    <property type="protein sequence ID" value="MCE7003662.1"/>
    <property type="molecule type" value="Genomic_DNA"/>
</dbReference>
<gene>
    <name evidence="2" type="ORF">LWC34_12615</name>
</gene>
<feature type="transmembrane region" description="Helical" evidence="1">
    <location>
        <begin position="118"/>
        <end position="137"/>
    </location>
</feature>
<evidence type="ECO:0008006" key="4">
    <source>
        <dbReference type="Google" id="ProtNLM"/>
    </source>
</evidence>
<sequence>MTARVLPLAVLVFSRYSDRELARYRGTLTELAHGAEVPEQEAHDSLLEGLQGLAGLTILGGLLSAIFIWASQRTAYVPMSVLAAMSTGLMGFAGTLTAIYGARLTWRRPALRPRRVDFWLAVALGLLITAGVLAARLTA</sequence>
<keyword evidence="1" id="KW-1133">Transmembrane helix</keyword>
<organism evidence="2 3">
    <name type="scientific">Kibdelosporangium philippinense</name>
    <dbReference type="NCBI Taxonomy" id="211113"/>
    <lineage>
        <taxon>Bacteria</taxon>
        <taxon>Bacillati</taxon>
        <taxon>Actinomycetota</taxon>
        <taxon>Actinomycetes</taxon>
        <taxon>Pseudonocardiales</taxon>
        <taxon>Pseudonocardiaceae</taxon>
        <taxon>Kibdelosporangium</taxon>
    </lineage>
</organism>
<keyword evidence="3" id="KW-1185">Reference proteome</keyword>
<accession>A0ABS8Z835</accession>
<feature type="transmembrane region" description="Helical" evidence="1">
    <location>
        <begin position="50"/>
        <end position="70"/>
    </location>
</feature>
<name>A0ABS8Z835_9PSEU</name>